<gene>
    <name evidence="8" type="ORF">SAMN05444170_6401</name>
</gene>
<reference evidence="9" key="1">
    <citation type="submission" date="2016-11" db="EMBL/GenBank/DDBJ databases">
        <authorList>
            <person name="Varghese N."/>
            <person name="Submissions S."/>
        </authorList>
    </citation>
    <scope>NUCLEOTIDE SEQUENCE [LARGE SCALE GENOMIC DNA]</scope>
    <source>
        <strain evidence="9">GAS401</strain>
    </source>
</reference>
<dbReference type="InterPro" id="IPR036909">
    <property type="entry name" value="Cyt_c-like_dom_sf"/>
</dbReference>
<dbReference type="GO" id="GO:0046872">
    <property type="term" value="F:metal ion binding"/>
    <property type="evidence" value="ECO:0007669"/>
    <property type="project" value="UniProtKB-KW"/>
</dbReference>
<dbReference type="PANTHER" id="PTHR30600">
    <property type="entry name" value="CYTOCHROME C PEROXIDASE-RELATED"/>
    <property type="match status" value="1"/>
</dbReference>
<evidence type="ECO:0000256" key="5">
    <source>
        <dbReference type="SAM" id="MobiDB-lite"/>
    </source>
</evidence>
<keyword evidence="6" id="KW-1133">Transmembrane helix</keyword>
<evidence type="ECO:0000256" key="3">
    <source>
        <dbReference type="ARBA" id="ARBA00023004"/>
    </source>
</evidence>
<name>A0A1M7URV5_9BRAD</name>
<feature type="domain" description="Cytochrome c" evidence="7">
    <location>
        <begin position="656"/>
        <end position="932"/>
    </location>
</feature>
<evidence type="ECO:0000313" key="9">
    <source>
        <dbReference type="Proteomes" id="UP000184096"/>
    </source>
</evidence>
<feature type="compositionally biased region" description="Polar residues" evidence="5">
    <location>
        <begin position="892"/>
        <end position="903"/>
    </location>
</feature>
<dbReference type="PANTHER" id="PTHR30600:SF9">
    <property type="entry name" value="BLR7738 PROTEIN"/>
    <property type="match status" value="1"/>
</dbReference>
<dbReference type="InterPro" id="IPR009056">
    <property type="entry name" value="Cyt_c-like_dom"/>
</dbReference>
<keyword evidence="9" id="KW-1185">Reference proteome</keyword>
<evidence type="ECO:0000256" key="4">
    <source>
        <dbReference type="PROSITE-ProRule" id="PRU00433"/>
    </source>
</evidence>
<evidence type="ECO:0000256" key="1">
    <source>
        <dbReference type="ARBA" id="ARBA00022617"/>
    </source>
</evidence>
<evidence type="ECO:0000256" key="6">
    <source>
        <dbReference type="SAM" id="Phobius"/>
    </source>
</evidence>
<sequence>MSDTHANSSAGTSQQIPVSPNNPCPFLRGLVANGYVGGHTVPLPKLTGTIEAATGEKGLKERLAGMEIYGVALIANGLNPLRLFKSWWSGAVLDELRNGPLDKHGAGSRILTVDGEVDESEIARLGEFGSDYANPSGGAERGLNSQQITTYMNANFERAKGHRRPIDRLLMNGEWPVLLNIMGKGEGDDRYLSVTEVKTLFVERKFPARIVARLAAGPVPPSRLLRFFGWVISATVAAAVLALVAITQFPDWLQTRLAALPGPVNKLAQLLPSPLPNMPPVKTARWLDQNWSTEDRHWFHHASQGTKTFPVPYAWFVALEQPRIHLFSRPGLLSDTSYLERFGFIPSPKAIDTDKPTLLRYGYAESAEAPASTPALSSKWPVENFDGLPVGFARLTGATDPATGVAQPDLIGLTCAACHTGSIRYKGTSIRYDGGPAMVNLLKLEQATGLSIAYTLFFSSRFDRFATRVLGAGATKAARAELKKGLLEAGAFVKMQADSLSNLYDRVHQQDTEEGYGRLDALNRIGNQVFATDPALSGVAGFEENLHVRDAPVSFPPIWTVSWFYWAQYDASIQQPLIRNAGEALGVSALLNVSPDYSPDTLFRSSVDVANLAAIENLLKGSNPFEQTPPRFAGLKSPPWPAQMFPDDDAWKIKPARVENGRKIYAEICVECHLGPVNDPVFDKNYPDKSFWSVNESHWKRVWSGPVLEEVQKGVGGMGTDPAQSHVLTLRTVKVPGFLGLDPARDLSRFWGCTDVPASSTAEMPFALALMDVVDLTIRKWMDGKNLSDAERQALWGPRKNCPNPGNAQEAHYRVRPLNGVWATAPYLHNGSVPSLYWMLRPAAERPTQFCMGTRDFDPEQVGFRVEPGKKLTCAKGETLFSVEASDGSRIPGNSNLGHSLQGTPGPGKPGVIGRLLSDEERYDLIEYLKTL</sequence>
<feature type="region of interest" description="Disordered" evidence="5">
    <location>
        <begin position="887"/>
        <end position="908"/>
    </location>
</feature>
<dbReference type="Gene3D" id="1.10.760.10">
    <property type="entry name" value="Cytochrome c-like domain"/>
    <property type="match status" value="1"/>
</dbReference>
<evidence type="ECO:0000256" key="2">
    <source>
        <dbReference type="ARBA" id="ARBA00022723"/>
    </source>
</evidence>
<proteinExistence type="predicted"/>
<keyword evidence="6" id="KW-0812">Transmembrane</keyword>
<dbReference type="InterPro" id="IPR047758">
    <property type="entry name" value="CytoC_perox"/>
</dbReference>
<dbReference type="EMBL" id="LT670849">
    <property type="protein sequence ID" value="SHN85689.1"/>
    <property type="molecule type" value="Genomic_DNA"/>
</dbReference>
<accession>A0A1M7URV5</accession>
<evidence type="ECO:0000259" key="7">
    <source>
        <dbReference type="PROSITE" id="PS51007"/>
    </source>
</evidence>
<dbReference type="RefSeq" id="WP_072824082.1">
    <property type="nucleotide sequence ID" value="NZ_LT670849.1"/>
</dbReference>
<dbReference type="GO" id="GO:0009055">
    <property type="term" value="F:electron transfer activity"/>
    <property type="evidence" value="ECO:0007669"/>
    <property type="project" value="InterPro"/>
</dbReference>
<dbReference type="NCBIfam" id="NF040606">
    <property type="entry name" value="CytoC_perox"/>
    <property type="match status" value="1"/>
</dbReference>
<keyword evidence="3 4" id="KW-0408">Iron</keyword>
<dbReference type="GO" id="GO:0004130">
    <property type="term" value="F:cytochrome-c peroxidase activity"/>
    <property type="evidence" value="ECO:0007669"/>
    <property type="project" value="TreeGrafter"/>
</dbReference>
<dbReference type="Pfam" id="PF21419">
    <property type="entry name" value="RoxA-like_Cyt-c"/>
    <property type="match status" value="1"/>
</dbReference>
<dbReference type="AlphaFoldDB" id="A0A1M7URV5"/>
<dbReference type="InterPro" id="IPR051395">
    <property type="entry name" value="Cytochrome_c_Peroxidase/MauG"/>
</dbReference>
<keyword evidence="1 4" id="KW-0349">Heme</keyword>
<dbReference type="SUPFAM" id="SSF46626">
    <property type="entry name" value="Cytochrome c"/>
    <property type="match status" value="1"/>
</dbReference>
<protein>
    <recommendedName>
        <fullName evidence="7">Cytochrome c domain-containing protein</fullName>
    </recommendedName>
</protein>
<dbReference type="GO" id="GO:0020037">
    <property type="term" value="F:heme binding"/>
    <property type="evidence" value="ECO:0007669"/>
    <property type="project" value="InterPro"/>
</dbReference>
<organism evidence="8 9">
    <name type="scientific">Bradyrhizobium erythrophlei</name>
    <dbReference type="NCBI Taxonomy" id="1437360"/>
    <lineage>
        <taxon>Bacteria</taxon>
        <taxon>Pseudomonadati</taxon>
        <taxon>Pseudomonadota</taxon>
        <taxon>Alphaproteobacteria</taxon>
        <taxon>Hyphomicrobiales</taxon>
        <taxon>Nitrobacteraceae</taxon>
        <taxon>Bradyrhizobium</taxon>
    </lineage>
</organism>
<evidence type="ECO:0000313" key="8">
    <source>
        <dbReference type="EMBL" id="SHN85689.1"/>
    </source>
</evidence>
<feature type="transmembrane region" description="Helical" evidence="6">
    <location>
        <begin position="227"/>
        <end position="246"/>
    </location>
</feature>
<feature type="region of interest" description="Disordered" evidence="5">
    <location>
        <begin position="1"/>
        <end position="20"/>
    </location>
</feature>
<dbReference type="Proteomes" id="UP000184096">
    <property type="component" value="Chromosome I"/>
</dbReference>
<dbReference type="OrthoDB" id="417271at2"/>
<dbReference type="PROSITE" id="PS51007">
    <property type="entry name" value="CYTC"/>
    <property type="match status" value="1"/>
</dbReference>
<keyword evidence="6" id="KW-0472">Membrane</keyword>
<keyword evidence="2 4" id="KW-0479">Metal-binding</keyword>